<feature type="domain" description="Clp R" evidence="2">
    <location>
        <begin position="86"/>
        <end position="233"/>
    </location>
</feature>
<evidence type="ECO:0000313" key="4">
    <source>
        <dbReference type="Proteomes" id="UP000612808"/>
    </source>
</evidence>
<dbReference type="RefSeq" id="WP_203657738.1">
    <property type="nucleotide sequence ID" value="NZ_BAAAZM010000005.1"/>
</dbReference>
<dbReference type="EMBL" id="BOMB01000014">
    <property type="protein sequence ID" value="GID11735.1"/>
    <property type="molecule type" value="Genomic_DNA"/>
</dbReference>
<comment type="caution">
    <text evidence="3">The sequence shown here is derived from an EMBL/GenBank/DDBJ whole genome shotgun (WGS) entry which is preliminary data.</text>
</comment>
<organism evidence="3 4">
    <name type="scientific">Actinocatenispora rupis</name>
    <dbReference type="NCBI Taxonomy" id="519421"/>
    <lineage>
        <taxon>Bacteria</taxon>
        <taxon>Bacillati</taxon>
        <taxon>Actinomycetota</taxon>
        <taxon>Actinomycetes</taxon>
        <taxon>Micromonosporales</taxon>
        <taxon>Micromonosporaceae</taxon>
        <taxon>Actinocatenispora</taxon>
    </lineage>
</organism>
<dbReference type="AlphaFoldDB" id="A0A8J3NCC3"/>
<sequence>MTRPQVSLGTLIDQVSASADDPLDRLDKAVRTAGDLSTLGDQLVSHFVDAARATGASWAQIGQYLGGVSKQAAQQRFSPDLAKFDFSRFTERARRVVVGAQSVAEQHEHSYIGTEHLLLGLCADPDSLAGKALAQLGGSLDAVRTATEGRLAGPSPVQAKPRFTVKGRAALARALSEALDLGHNYIGTEHLLLGLAAGGGTNDEPSLAMEILAALGIRYQALHDNLVEQLAGYQTK</sequence>
<reference evidence="3" key="1">
    <citation type="submission" date="2021-01" db="EMBL/GenBank/DDBJ databases">
        <title>Whole genome shotgun sequence of Actinocatenispora rupis NBRC 107355.</title>
        <authorList>
            <person name="Komaki H."/>
            <person name="Tamura T."/>
        </authorList>
    </citation>
    <scope>NUCLEOTIDE SEQUENCE</scope>
    <source>
        <strain evidence="3">NBRC 107355</strain>
    </source>
</reference>
<evidence type="ECO:0000256" key="1">
    <source>
        <dbReference type="PROSITE-ProRule" id="PRU01251"/>
    </source>
</evidence>
<dbReference type="PROSITE" id="PS51903">
    <property type="entry name" value="CLP_R"/>
    <property type="match status" value="1"/>
</dbReference>
<dbReference type="Proteomes" id="UP000612808">
    <property type="component" value="Unassembled WGS sequence"/>
</dbReference>
<protein>
    <recommendedName>
        <fullName evidence="2">Clp R domain-containing protein</fullName>
    </recommendedName>
</protein>
<dbReference type="InterPro" id="IPR004176">
    <property type="entry name" value="Clp_R_N"/>
</dbReference>
<proteinExistence type="predicted"/>
<dbReference type="Gene3D" id="1.10.1780.10">
    <property type="entry name" value="Clp, N-terminal domain"/>
    <property type="match status" value="1"/>
</dbReference>
<dbReference type="Pfam" id="PF02861">
    <property type="entry name" value="Clp_N"/>
    <property type="match status" value="1"/>
</dbReference>
<dbReference type="SUPFAM" id="SSF81923">
    <property type="entry name" value="Double Clp-N motif"/>
    <property type="match status" value="1"/>
</dbReference>
<evidence type="ECO:0000259" key="2">
    <source>
        <dbReference type="PROSITE" id="PS51903"/>
    </source>
</evidence>
<dbReference type="InterPro" id="IPR036628">
    <property type="entry name" value="Clp_N_dom_sf"/>
</dbReference>
<keyword evidence="4" id="KW-1185">Reference proteome</keyword>
<keyword evidence="1" id="KW-0677">Repeat</keyword>
<accession>A0A8J3NCC3</accession>
<gene>
    <name evidence="3" type="ORF">Aru02nite_26240</name>
</gene>
<evidence type="ECO:0000313" key="3">
    <source>
        <dbReference type="EMBL" id="GID11735.1"/>
    </source>
</evidence>
<name>A0A8J3NCC3_9ACTN</name>